<feature type="compositionally biased region" description="Polar residues" evidence="3">
    <location>
        <begin position="820"/>
        <end position="831"/>
    </location>
</feature>
<keyword evidence="2" id="KW-0597">Phosphoprotein</keyword>
<dbReference type="Pfam" id="PF20412">
    <property type="entry name" value="RALGAPB_N"/>
    <property type="match status" value="1"/>
</dbReference>
<accession>A0A6P8YEE7</accession>
<feature type="region of interest" description="Disordered" evidence="3">
    <location>
        <begin position="1988"/>
        <end position="2014"/>
    </location>
</feature>
<dbReference type="Proteomes" id="UP000515158">
    <property type="component" value="Unplaced"/>
</dbReference>
<evidence type="ECO:0000313" key="6">
    <source>
        <dbReference type="RefSeq" id="XP_034238103.1"/>
    </source>
</evidence>
<dbReference type="Pfam" id="PF02145">
    <property type="entry name" value="Rap_GAP"/>
    <property type="match status" value="1"/>
</dbReference>
<dbReference type="Gene3D" id="3.40.50.11210">
    <property type="entry name" value="Rap/Ran-GAP"/>
    <property type="match status" value="1"/>
</dbReference>
<feature type="compositionally biased region" description="Polar residues" evidence="3">
    <location>
        <begin position="741"/>
        <end position="756"/>
    </location>
</feature>
<dbReference type="PANTHER" id="PTHR10063:SF11">
    <property type="entry name" value="RHO GTPASE-ACTIVATING PROTEIN CG5521-RELATED"/>
    <property type="match status" value="1"/>
</dbReference>
<feature type="compositionally biased region" description="Low complexity" evidence="3">
    <location>
        <begin position="417"/>
        <end position="435"/>
    </location>
</feature>
<keyword evidence="5" id="KW-1185">Reference proteome</keyword>
<feature type="region of interest" description="Disordered" evidence="3">
    <location>
        <begin position="720"/>
        <end position="831"/>
    </location>
</feature>
<dbReference type="InterPro" id="IPR027107">
    <property type="entry name" value="Tuberin/Ral-act_asu"/>
</dbReference>
<dbReference type="FunFam" id="3.40.50.11210:FF:000001">
    <property type="entry name" value="Ral GTPase-activating protein subunit alpha-1 isoform 1"/>
    <property type="match status" value="1"/>
</dbReference>
<dbReference type="RefSeq" id="XP_034238103.1">
    <property type="nucleotide sequence ID" value="XM_034382212.1"/>
</dbReference>
<feature type="region of interest" description="Disordered" evidence="3">
    <location>
        <begin position="1413"/>
        <end position="1433"/>
    </location>
</feature>
<keyword evidence="1" id="KW-0343">GTPase activation</keyword>
<dbReference type="OrthoDB" id="19311at2759"/>
<dbReference type="KEGG" id="tpal:117643370"/>
<feature type="region of interest" description="Disordered" evidence="3">
    <location>
        <begin position="2049"/>
        <end position="2092"/>
    </location>
</feature>
<dbReference type="SUPFAM" id="SSF111347">
    <property type="entry name" value="Rap/Ran-GAP"/>
    <property type="match status" value="1"/>
</dbReference>
<dbReference type="GO" id="GO:0005096">
    <property type="term" value="F:GTPase activator activity"/>
    <property type="evidence" value="ECO:0007669"/>
    <property type="project" value="UniProtKB-KW"/>
</dbReference>
<dbReference type="InterPro" id="IPR046859">
    <property type="entry name" value="RGPA/RALGAPB_N"/>
</dbReference>
<dbReference type="InterPro" id="IPR000331">
    <property type="entry name" value="Rap/Ran_GAP_dom"/>
</dbReference>
<feature type="region of interest" description="Disordered" evidence="3">
    <location>
        <begin position="888"/>
        <end position="936"/>
    </location>
</feature>
<name>A0A6P8YEE7_THRPL</name>
<dbReference type="PANTHER" id="PTHR10063">
    <property type="entry name" value="TUBERIN"/>
    <property type="match status" value="1"/>
</dbReference>
<feature type="domain" description="Rap-GAP" evidence="4">
    <location>
        <begin position="1756"/>
        <end position="1964"/>
    </location>
</feature>
<dbReference type="InterPro" id="IPR035974">
    <property type="entry name" value="Rap/Ran-GAP_sf"/>
</dbReference>
<feature type="compositionally biased region" description="Low complexity" evidence="3">
    <location>
        <begin position="2074"/>
        <end position="2092"/>
    </location>
</feature>
<evidence type="ECO:0000256" key="3">
    <source>
        <dbReference type="SAM" id="MobiDB-lite"/>
    </source>
</evidence>
<protein>
    <submittedName>
        <fullName evidence="6">Probable Rho GTPase-activating protein CG5521 isoform X1</fullName>
    </submittedName>
</protein>
<feature type="compositionally biased region" description="Polar residues" evidence="3">
    <location>
        <begin position="1988"/>
        <end position="2001"/>
    </location>
</feature>
<dbReference type="PROSITE" id="PS50085">
    <property type="entry name" value="RAPGAP"/>
    <property type="match status" value="1"/>
</dbReference>
<evidence type="ECO:0000256" key="1">
    <source>
        <dbReference type="ARBA" id="ARBA00022468"/>
    </source>
</evidence>
<evidence type="ECO:0000256" key="2">
    <source>
        <dbReference type="ARBA" id="ARBA00022553"/>
    </source>
</evidence>
<dbReference type="FunCoup" id="A0A6P8YEE7">
    <property type="interactions" value="1040"/>
</dbReference>
<dbReference type="GeneID" id="117643370"/>
<proteinExistence type="predicted"/>
<sequence length="2092" mass="232494">MFTKKVHADVKKSTLKVQDLKKDSTTRLKHLKIVLENLDVEESRQFFEANFSHIYCIVYDSFIAAETNLRQRELTFHLVHKAHREELECVLQVLEKALIYLPELLGRRWQCHSLTRIMTKLLHPGNSWKLRRDAMRYFLLWYQALGDMAPNAIHAMFATLVPGFPSPFPGLGLDVLNKSATQVSSSHDNQGRVGPVEILPVFPPQSGEKQPENLPCFFLDALLEFLVTQFGRIEWRDKICRQHKSFMFLFERFKQYYLPHIFPEFSSTTSLYKPNLELPTLRKASGSPDDRRRFDPMASCQVAFIKWIANYTHATKKGEIGFATSIPANRCVPVSSHSQALSQLHSQAPTQPLHLSLQPHSSHLSAAQISQASLHLATHPSAQGYCLATNDETERSPGTELRRVSVSQAGISTSDAVSPDSNQSVSFSQSDSTLSEDPNQSAICLVREVLYSSRDNVNLIHEVYRQAFLLDMSQAAAVRRTIAVYKDWIQMKVDLPPFMLEPLDGHKQEDHNRTKNGNPSEILANDIGETHRQTRLRNDSYLGAIHRENLLVRAGLQNLLQVFITHAAHVFTLEVTSDFPVLLEEQVEACKRVLNIYRYMVMHTRMEARTWEQLLVVLLQVTSLILSRTPPKRKEETLGGKLAPAIFQTLIVTWIKANLNVVISTRLWDQFLTVLSSLTQWEELIKEWAKTLETLTRVLARHVYNLDLNDLPLDRLTEQKAKRRRGGAGGNLDNGIMGSYSVDNSARGSNSVSNVDSGRGNGALAPRRARDRPGTNAKPAQMHSHQEENDNGPSSFANSDTSTVMFPLTSRQGSHRKRTYSSGESALVRSSSETNVNLLKAGHHHHRPRTPRPESHSHTVVIPVLPPSVEVEVARILACADGRPCPPARLRKRRSRSMDSLRGTRGGSPLHLYESECATRSPSPAPSSGLESTSFKDSPMQIDMISADGACIDVDDGEGRVEQRSVMAGGAERGWLPDVAVVLWRRMLGALGDVNRLADPALHAQVFDYLVDLNETMVKIRLNQGVSPDNLNTPPLPDLVPPITIIAPWCFQALKLPESYQKGKLSACRLLCSMTITPHDIPLGRDHITQFYSVLHHGLIGTDQFIMNSLVKFCGPRFFSLQLPGFSLLLLDFIHAANTIVSTSDLRQTPRTEAMSILGALLCLTNNLSSFPVLQPNAVDYSIMSCVDAKDHIVNILLKCGKREPAGLARCIALSSLGIYLYQELSNPPNAKGQRFFHPKMPEAINVLLLALRRCAYRNLSPQCASTSKFNHRTVGQVASDILLLLVDHVTILLDYFPDVPCHIVEVIASTLAQLTPQEGIQMSERDKRLLTSLLFCLGEWVMALPKEVLLSVRPSKSPSKEDQTSLLHKIFKVLIKISGGSSGGGINTIESYFKPDLLHEFDPSITLDNLKEGTSGGGVGGRRSSAMPPETYAHRQPCGVTVKLAAKMVLMHMLNHVGHFPMAIGAARLSSMVVEHDDVPGLSPDELSVQIFSAPNIQLLVLSSQRLLSLVELPTLAVPGGGVTAGLTTAQSQVRLLLRDLSGKSCWDASILYCSPEDSSDSSLKCWAPTSAGSGQTVFAPSSGTVLPRRPLSVPVQAKMDESLLASCLVSHTPPQHTLRHRPPHILPTSQNTAADMDNLDDLLQYIGHTSPECLESLDTPRNLPSAPPPPLFAELEQEVITCVLNQRFNEQEYLQKHNSHITMLGEWAQRPPHSPPASPFQHCRLLFSQLGFAGWERRSQLNLLSKNEKLLRELRNLDSQRCRETHKIAVIYVAEGQEDKNSVLSNTCGSQAYEEFIAGLAWEVELESHTGFLGGLQRNKSTGDTAPYYATSFLEVIFHVATRMPSSSQESLLQKTRHLGNDEVHIVWSEHTRDYRRGIIPTEFCDVLIVIYPLPNKLFRVQVTRKPEVPYFGPLFNEAIVDQRVLPGLVRATAISASRAMRSLLPFYQQHYEDRAKSLDTIVKNHKDATTYEEFTGHVFSPAPSSSTFYSGPNRTSGVPHNYPERDSSFTHSSQLAAALLDSHRHPSPRSSNAGLHDVPLRGGSEVDALHGISPRPLKKLPLKLNSRAAKGLGSSSLTPPDSPTSRKSK</sequence>
<dbReference type="GO" id="GO:0005634">
    <property type="term" value="C:nucleus"/>
    <property type="evidence" value="ECO:0007669"/>
    <property type="project" value="InterPro"/>
</dbReference>
<dbReference type="InParanoid" id="A0A6P8YEE7"/>
<organism evidence="6">
    <name type="scientific">Thrips palmi</name>
    <name type="common">Melon thrips</name>
    <dbReference type="NCBI Taxonomy" id="161013"/>
    <lineage>
        <taxon>Eukaryota</taxon>
        <taxon>Metazoa</taxon>
        <taxon>Ecdysozoa</taxon>
        <taxon>Arthropoda</taxon>
        <taxon>Hexapoda</taxon>
        <taxon>Insecta</taxon>
        <taxon>Pterygota</taxon>
        <taxon>Neoptera</taxon>
        <taxon>Paraneoptera</taxon>
        <taxon>Thysanoptera</taxon>
        <taxon>Terebrantia</taxon>
        <taxon>Thripoidea</taxon>
        <taxon>Thripidae</taxon>
        <taxon>Thrips</taxon>
    </lineage>
</organism>
<dbReference type="GO" id="GO:0005737">
    <property type="term" value="C:cytoplasm"/>
    <property type="evidence" value="ECO:0007669"/>
    <property type="project" value="TreeGrafter"/>
</dbReference>
<feature type="compositionally biased region" description="Polar residues" evidence="3">
    <location>
        <begin position="791"/>
        <end position="812"/>
    </location>
</feature>
<evidence type="ECO:0000313" key="5">
    <source>
        <dbReference type="Proteomes" id="UP000515158"/>
    </source>
</evidence>
<gene>
    <name evidence="6" type="primary">LOC117643370</name>
</gene>
<reference evidence="6" key="1">
    <citation type="submission" date="2025-08" db="UniProtKB">
        <authorList>
            <consortium name="RefSeq"/>
        </authorList>
    </citation>
    <scope>IDENTIFICATION</scope>
    <source>
        <tissue evidence="6">Total insect</tissue>
    </source>
</reference>
<evidence type="ECO:0000259" key="4">
    <source>
        <dbReference type="PROSITE" id="PS50085"/>
    </source>
</evidence>
<dbReference type="GO" id="GO:0051056">
    <property type="term" value="P:regulation of small GTPase mediated signal transduction"/>
    <property type="evidence" value="ECO:0007669"/>
    <property type="project" value="InterPro"/>
</dbReference>
<feature type="region of interest" description="Disordered" evidence="3">
    <location>
        <begin position="412"/>
        <end position="438"/>
    </location>
</feature>